<evidence type="ECO:0000313" key="3">
    <source>
        <dbReference type="Proteomes" id="UP000765509"/>
    </source>
</evidence>
<organism evidence="2 3">
    <name type="scientific">Austropuccinia psidii MF-1</name>
    <dbReference type="NCBI Taxonomy" id="1389203"/>
    <lineage>
        <taxon>Eukaryota</taxon>
        <taxon>Fungi</taxon>
        <taxon>Dikarya</taxon>
        <taxon>Basidiomycota</taxon>
        <taxon>Pucciniomycotina</taxon>
        <taxon>Pucciniomycetes</taxon>
        <taxon>Pucciniales</taxon>
        <taxon>Sphaerophragmiaceae</taxon>
        <taxon>Austropuccinia</taxon>
    </lineage>
</organism>
<evidence type="ECO:0000256" key="1">
    <source>
        <dbReference type="SAM" id="MobiDB-lite"/>
    </source>
</evidence>
<evidence type="ECO:0000313" key="2">
    <source>
        <dbReference type="EMBL" id="MBW0576654.1"/>
    </source>
</evidence>
<dbReference type="EMBL" id="AVOT02098886">
    <property type="protein sequence ID" value="MBW0576654.1"/>
    <property type="molecule type" value="Genomic_DNA"/>
</dbReference>
<reference evidence="2" key="1">
    <citation type="submission" date="2021-03" db="EMBL/GenBank/DDBJ databases">
        <title>Draft genome sequence of rust myrtle Austropuccinia psidii MF-1, a brazilian biotype.</title>
        <authorList>
            <person name="Quecine M.C."/>
            <person name="Pachon D.M.R."/>
            <person name="Bonatelli M.L."/>
            <person name="Correr F.H."/>
            <person name="Franceschini L.M."/>
            <person name="Leite T.F."/>
            <person name="Margarido G.R.A."/>
            <person name="Almeida C.A."/>
            <person name="Ferrarezi J.A."/>
            <person name="Labate C.A."/>
        </authorList>
    </citation>
    <scope>NUCLEOTIDE SEQUENCE</scope>
    <source>
        <strain evidence="2">MF-1</strain>
    </source>
</reference>
<dbReference type="AlphaFoldDB" id="A0A9Q3KBC2"/>
<comment type="caution">
    <text evidence="2">The sequence shown here is derived from an EMBL/GenBank/DDBJ whole genome shotgun (WGS) entry which is preliminary data.</text>
</comment>
<dbReference type="OrthoDB" id="4360000at2759"/>
<keyword evidence="3" id="KW-1185">Reference proteome</keyword>
<gene>
    <name evidence="2" type="ORF">O181_116369</name>
</gene>
<sequence>MWKRACDTAERCIAEPKEYNKQRYDKTHKEPEFRVEDQELVSNLNLNNGKGPKSISDSFLGPFNIIRLIGNNSVEVRLTEEFFRKHPVFPASLVKCNHQTGEDKFPSRKKIHTPQDIVEV</sequence>
<feature type="region of interest" description="Disordered" evidence="1">
    <location>
        <begin position="100"/>
        <end position="120"/>
    </location>
</feature>
<accession>A0A9Q3KBC2</accession>
<dbReference type="Proteomes" id="UP000765509">
    <property type="component" value="Unassembled WGS sequence"/>
</dbReference>
<name>A0A9Q3KBC2_9BASI</name>
<proteinExistence type="predicted"/>
<protein>
    <submittedName>
        <fullName evidence="2">Uncharacterized protein</fullName>
    </submittedName>
</protein>